<dbReference type="PANTHER" id="PTHR39683:SF4">
    <property type="entry name" value="COENZYME Q-BINDING PROTEIN COQ10 START DOMAIN-CONTAINING PROTEIN"/>
    <property type="match status" value="1"/>
</dbReference>
<name>A0ABP6TC65_9ACTN</name>
<dbReference type="Proteomes" id="UP001501676">
    <property type="component" value="Unassembled WGS sequence"/>
</dbReference>
<dbReference type="Pfam" id="PF10604">
    <property type="entry name" value="Polyketide_cyc2"/>
    <property type="match status" value="1"/>
</dbReference>
<gene>
    <name evidence="1" type="ORF">GCM10020369_79510</name>
</gene>
<sequence>MADSSQQSITIAAPVDTIASVISDFPSYPEWVDAVKSVEVVSEYEDGYAHQARFVLDAGVVKDEYTLEYAYAEDLTRIEWTLVESKMMKVQDGSYDLEDNGDGTTTVTYTLTVDVNMPMLGMFKRKAEKMIMDTALKDLKKRVESTA</sequence>
<evidence type="ECO:0000313" key="1">
    <source>
        <dbReference type="EMBL" id="GAA3397858.1"/>
    </source>
</evidence>
<dbReference type="Gene3D" id="3.30.530.20">
    <property type="match status" value="1"/>
</dbReference>
<protein>
    <submittedName>
        <fullName evidence="1">SRPBCC family protein</fullName>
    </submittedName>
</protein>
<dbReference type="EMBL" id="BAAAYN010000070">
    <property type="protein sequence ID" value="GAA3397858.1"/>
    <property type="molecule type" value="Genomic_DNA"/>
</dbReference>
<dbReference type="PANTHER" id="PTHR39683">
    <property type="entry name" value="CONSERVED PROTEIN TB16.3"/>
    <property type="match status" value="1"/>
</dbReference>
<dbReference type="CDD" id="cd07819">
    <property type="entry name" value="SRPBCC_2"/>
    <property type="match status" value="1"/>
</dbReference>
<evidence type="ECO:0000313" key="2">
    <source>
        <dbReference type="Proteomes" id="UP001501676"/>
    </source>
</evidence>
<dbReference type="InterPro" id="IPR019587">
    <property type="entry name" value="Polyketide_cyclase/dehydratase"/>
</dbReference>
<comment type="caution">
    <text evidence="1">The sequence shown here is derived from an EMBL/GenBank/DDBJ whole genome shotgun (WGS) entry which is preliminary data.</text>
</comment>
<dbReference type="InterPro" id="IPR023393">
    <property type="entry name" value="START-like_dom_sf"/>
</dbReference>
<dbReference type="SUPFAM" id="SSF55961">
    <property type="entry name" value="Bet v1-like"/>
    <property type="match status" value="1"/>
</dbReference>
<accession>A0ABP6TC65</accession>
<organism evidence="1 2">
    <name type="scientific">Cryptosporangium minutisporangium</name>
    <dbReference type="NCBI Taxonomy" id="113569"/>
    <lineage>
        <taxon>Bacteria</taxon>
        <taxon>Bacillati</taxon>
        <taxon>Actinomycetota</taxon>
        <taxon>Actinomycetes</taxon>
        <taxon>Cryptosporangiales</taxon>
        <taxon>Cryptosporangiaceae</taxon>
        <taxon>Cryptosporangium</taxon>
    </lineage>
</organism>
<dbReference type="RefSeq" id="WP_345733500.1">
    <property type="nucleotide sequence ID" value="NZ_BAAAYN010000070.1"/>
</dbReference>
<keyword evidence="2" id="KW-1185">Reference proteome</keyword>
<proteinExistence type="predicted"/>
<reference evidence="2" key="1">
    <citation type="journal article" date="2019" name="Int. J. Syst. Evol. Microbiol.">
        <title>The Global Catalogue of Microorganisms (GCM) 10K type strain sequencing project: providing services to taxonomists for standard genome sequencing and annotation.</title>
        <authorList>
            <consortium name="The Broad Institute Genomics Platform"/>
            <consortium name="The Broad Institute Genome Sequencing Center for Infectious Disease"/>
            <person name="Wu L."/>
            <person name="Ma J."/>
        </authorList>
    </citation>
    <scope>NUCLEOTIDE SEQUENCE [LARGE SCALE GENOMIC DNA]</scope>
    <source>
        <strain evidence="2">JCM 9458</strain>
    </source>
</reference>